<dbReference type="SUPFAM" id="SSF51011">
    <property type="entry name" value="Glycosyl hydrolase domain"/>
    <property type="match status" value="1"/>
</dbReference>
<evidence type="ECO:0000256" key="1">
    <source>
        <dbReference type="SAM" id="MobiDB-lite"/>
    </source>
</evidence>
<feature type="domain" description="Glycosyl hydrolase family 13 catalytic" evidence="2">
    <location>
        <begin position="18"/>
        <end position="453"/>
    </location>
</feature>
<dbReference type="Pfam" id="PF22157">
    <property type="entry name" value="SupH-like_C"/>
    <property type="match status" value="1"/>
</dbReference>
<evidence type="ECO:0000313" key="4">
    <source>
        <dbReference type="Proteomes" id="UP001596004"/>
    </source>
</evidence>
<organism evidence="3 4">
    <name type="scientific">Sphaerisporangium dianthi</name>
    <dbReference type="NCBI Taxonomy" id="1436120"/>
    <lineage>
        <taxon>Bacteria</taxon>
        <taxon>Bacillati</taxon>
        <taxon>Actinomycetota</taxon>
        <taxon>Actinomycetes</taxon>
        <taxon>Streptosporangiales</taxon>
        <taxon>Streptosporangiaceae</taxon>
        <taxon>Sphaerisporangium</taxon>
    </lineage>
</organism>
<dbReference type="Pfam" id="PF00128">
    <property type="entry name" value="Alpha-amylase"/>
    <property type="match status" value="2"/>
</dbReference>
<dbReference type="Gene3D" id="3.90.400.10">
    <property type="entry name" value="Oligo-1,6-glucosidase, Domain 2"/>
    <property type="match status" value="1"/>
</dbReference>
<keyword evidence="4" id="KW-1185">Reference proteome</keyword>
<proteinExistence type="predicted"/>
<comment type="caution">
    <text evidence="3">The sequence shown here is derived from an EMBL/GenBank/DDBJ whole genome shotgun (WGS) entry which is preliminary data.</text>
</comment>
<dbReference type="EMBL" id="JBHSFP010000005">
    <property type="protein sequence ID" value="MFC4531313.1"/>
    <property type="molecule type" value="Genomic_DNA"/>
</dbReference>
<evidence type="ECO:0000313" key="3">
    <source>
        <dbReference type="EMBL" id="MFC4531313.1"/>
    </source>
</evidence>
<dbReference type="InterPro" id="IPR006047">
    <property type="entry name" value="GH13_cat_dom"/>
</dbReference>
<dbReference type="InterPro" id="IPR013780">
    <property type="entry name" value="Glyco_hydro_b"/>
</dbReference>
<accession>A0ABV9CE94</accession>
<dbReference type="InterPro" id="IPR045857">
    <property type="entry name" value="O16G_dom_2"/>
</dbReference>
<dbReference type="InterPro" id="IPR017853">
    <property type="entry name" value="GH"/>
</dbReference>
<dbReference type="Gene3D" id="3.20.20.80">
    <property type="entry name" value="Glycosidases"/>
    <property type="match status" value="1"/>
</dbReference>
<reference evidence="4" key="1">
    <citation type="journal article" date="2019" name="Int. J. Syst. Evol. Microbiol.">
        <title>The Global Catalogue of Microorganisms (GCM) 10K type strain sequencing project: providing services to taxonomists for standard genome sequencing and annotation.</title>
        <authorList>
            <consortium name="The Broad Institute Genomics Platform"/>
            <consortium name="The Broad Institute Genome Sequencing Center for Infectious Disease"/>
            <person name="Wu L."/>
            <person name="Ma J."/>
        </authorList>
    </citation>
    <scope>NUCLEOTIDE SEQUENCE [LARGE SCALE GENOMIC DNA]</scope>
    <source>
        <strain evidence="4">CGMCC 4.7132</strain>
    </source>
</reference>
<dbReference type="Proteomes" id="UP001596004">
    <property type="component" value="Unassembled WGS sequence"/>
</dbReference>
<dbReference type="InterPro" id="IPR054049">
    <property type="entry name" value="SupH-like_C"/>
</dbReference>
<gene>
    <name evidence="3" type="ORF">ACFO60_11115</name>
</gene>
<name>A0ABV9CE94_9ACTN</name>
<dbReference type="PANTHER" id="PTHR10357">
    <property type="entry name" value="ALPHA-AMYLASE FAMILY MEMBER"/>
    <property type="match status" value="1"/>
</dbReference>
<protein>
    <submittedName>
        <fullName evidence="3">Alpha-amylase family protein</fullName>
    </submittedName>
</protein>
<dbReference type="PANTHER" id="PTHR10357:SF219">
    <property type="entry name" value="MALTOSE ALPHA-D-GLUCOSYLTRANSFERASE"/>
    <property type="match status" value="1"/>
</dbReference>
<feature type="region of interest" description="Disordered" evidence="1">
    <location>
        <begin position="217"/>
        <end position="247"/>
    </location>
</feature>
<dbReference type="CDD" id="cd11334">
    <property type="entry name" value="AmyAc_TreS"/>
    <property type="match status" value="1"/>
</dbReference>
<dbReference type="Gene3D" id="2.60.40.1180">
    <property type="entry name" value="Golgi alpha-mannosidase II"/>
    <property type="match status" value="1"/>
</dbReference>
<feature type="compositionally biased region" description="Low complexity" evidence="1">
    <location>
        <begin position="222"/>
        <end position="233"/>
    </location>
</feature>
<dbReference type="RefSeq" id="WP_380839818.1">
    <property type="nucleotide sequence ID" value="NZ_JBHSFP010000005.1"/>
</dbReference>
<dbReference type="SUPFAM" id="SSF51445">
    <property type="entry name" value="(Trans)glycosidases"/>
    <property type="match status" value="1"/>
</dbReference>
<evidence type="ECO:0000259" key="2">
    <source>
        <dbReference type="SMART" id="SM00642"/>
    </source>
</evidence>
<dbReference type="SMART" id="SM00642">
    <property type="entry name" value="Aamy"/>
    <property type="match status" value="1"/>
</dbReference>
<sequence length="601" mass="67551">MRLTYTSDLWWKNAVVYCLDIETFADGNGDGIGDFRGATQHIDHLERLGVTCVWLMPFFPTPDRDDGYDITDFYSVDPRLGTLGEFVEFMRVARDRGIRVIADLVVNHTSDEHPWFKDARSSRDSRYRDWYIWSDTPEPDDPKGVVFPDAEDSLWQYDEGSGQYYYHRFYRFQPDLNVSNPEVRDELARILGFWMELGLSGFRVDAVPFLVEDVSKKDGDEASSSGKDAAAPAGGDGGETGKAVDHKAKDAGLPDVHEFLRDMRAFMNRRDGSAMLLGEVNLEYPDLRKFFGNDLGNEVTMCFDFIGMQRMYLSLARGDSRPLADALRERPAPPKDCQWASFVRNHDELTLDKLTEAERKEVFEAFGPDKDMQLFGRGLRRRLPSMLGGDMRKIKMVYSLLFSLPGTPVLFYGEEIGMAENLKVKGREAVRTPMQWTPNQNGGFSTADPSSFRNPMVEGEFGPEHVNVSAQRRDPDSLLMWITKLIEQYRGCPELAWGRYTILPAGAPSALAHRADIDGDTVLAVHNFADEHVSCELTLEGLDESKVLTDLLIDGTVEIGPDGKVSLELEPYGTRWMRASVPELAPADAGDIAESEARGNA</sequence>